<comment type="subcellular location">
    <subcellularLocation>
        <location evidence="1">Cell membrane</location>
        <topology evidence="1">Multi-pass membrane protein</topology>
    </subcellularLocation>
</comment>
<evidence type="ECO:0000313" key="2">
    <source>
        <dbReference type="EMBL" id="ABL61012.1"/>
    </source>
</evidence>
<name>A4GIK2_9BACT</name>
<dbReference type="GO" id="GO:0005506">
    <property type="term" value="F:iron ion binding"/>
    <property type="evidence" value="ECO:0007669"/>
    <property type="project" value="UniProtKB-UniRule"/>
</dbReference>
<reference evidence="2" key="2">
    <citation type="journal article" date="2007" name="Proc. Natl. Acad. Sci. U.S.A.">
        <title>Proteorhodopsin photosystem gene expression enables photophosphorylation in a heterologous host.</title>
        <authorList>
            <person name="Martinez A."/>
            <person name="Bradley A.S."/>
            <person name="Waldbauer J.R."/>
            <person name="Summons R.E."/>
            <person name="Delong E.F."/>
        </authorList>
    </citation>
    <scope>NUCLEOTIDE SEQUENCE</scope>
</reference>
<feature type="binding site" evidence="1">
    <location>
        <position position="190"/>
    </location>
    <ligand>
        <name>Fe cation</name>
        <dbReference type="ChEBI" id="CHEBI:24875"/>
    </ligand>
</feature>
<accession>A4GIK2</accession>
<sequence>MAPLDLAALAAIVLIGLPHGALDGAIAIHLGFTRKILHFIWFLALYIAMAGVVVAAWLLAPTACLLGFLIISMLHFGAGDARHGTGWLRSAEILAHGGLVIVGISQMHHVEVDVIFGYLTGRDTALLWQGIDVLTLIVGMAVVVCLAQALWHRRWRGTAFELGALAVLFALTPPLVGFAVYFCCVHSARHVYGIVNSLRREISRFSLLNQAAAFSVASWVAGGAAILWFADMSNPEPFVLRVVFIGLAALTVPHMILVDGFFRRSGRTLKRQFISR</sequence>
<keyword evidence="1 2" id="KW-0223">Dioxygenase</keyword>
<feature type="transmembrane region" description="Helical" evidence="1">
    <location>
        <begin position="205"/>
        <end position="230"/>
    </location>
</feature>
<feature type="transmembrane region" description="Helical" evidence="1">
    <location>
        <begin position="131"/>
        <end position="151"/>
    </location>
</feature>
<dbReference type="AlphaFoldDB" id="A4GIK2"/>
<reference evidence="2" key="1">
    <citation type="journal article" date="2007" name="Environ. Microbiol.">
        <title>Proteorhodopsin photosystem gene clusters exhibit co-evolutionary trends and shared ancestry among diverse marine microbial phyla.</title>
        <authorList>
            <person name="McCarren J."/>
            <person name="Delong E.F."/>
        </authorList>
    </citation>
    <scope>NUCLEOTIDE SEQUENCE</scope>
</reference>
<keyword evidence="1" id="KW-0408">Iron</keyword>
<dbReference type="Pfam" id="PF15461">
    <property type="entry name" value="BCD"/>
    <property type="match status" value="1"/>
</dbReference>
<dbReference type="GO" id="GO:0010436">
    <property type="term" value="F:carotenoid dioxygenase activity"/>
    <property type="evidence" value="ECO:0007669"/>
    <property type="project" value="UniProtKB-UniRule"/>
</dbReference>
<dbReference type="EMBL" id="EF100191">
    <property type="protein sequence ID" value="ABL61012.1"/>
    <property type="molecule type" value="Genomic_DNA"/>
</dbReference>
<proteinExistence type="inferred from homology"/>
<dbReference type="HAMAP" id="MF_02093">
    <property type="entry name" value="Beta_carotene_diox"/>
    <property type="match status" value="1"/>
</dbReference>
<feature type="transmembrane region" description="Helical" evidence="1">
    <location>
        <begin position="242"/>
        <end position="262"/>
    </location>
</feature>
<feature type="transmembrane region" description="Helical" evidence="1">
    <location>
        <begin position="40"/>
        <end position="73"/>
    </location>
</feature>
<feature type="transmembrane region" description="Helical" evidence="1">
    <location>
        <begin position="93"/>
        <end position="119"/>
    </location>
</feature>
<dbReference type="NCBIfam" id="TIGR03753">
    <property type="entry name" value="blh_monoox"/>
    <property type="match status" value="1"/>
</dbReference>
<dbReference type="GO" id="GO:0016121">
    <property type="term" value="P:carotene catabolic process"/>
    <property type="evidence" value="ECO:0007669"/>
    <property type="project" value="UniProtKB-UniRule"/>
</dbReference>
<dbReference type="EC" id="1.13.11.63" evidence="1"/>
<feature type="binding site" evidence="1">
    <location>
        <position position="186"/>
    </location>
    <ligand>
        <name>Fe cation</name>
        <dbReference type="ChEBI" id="CHEBI:24875"/>
    </ligand>
</feature>
<protein>
    <recommendedName>
        <fullName evidence="1">Probable beta-carotene 15,15'-dioxygenase</fullName>
        <ecNumber evidence="1">1.13.11.63</ecNumber>
    </recommendedName>
</protein>
<dbReference type="GO" id="GO:0005886">
    <property type="term" value="C:plasma membrane"/>
    <property type="evidence" value="ECO:0007669"/>
    <property type="project" value="UniProtKB-SubCell"/>
</dbReference>
<keyword evidence="1" id="KW-0472">Membrane</keyword>
<dbReference type="InterPro" id="IPR022270">
    <property type="entry name" value="Blh_diox"/>
</dbReference>
<keyword evidence="1" id="KW-0479">Metal-binding</keyword>
<keyword evidence="1" id="KW-1133">Transmembrane helix</keyword>
<comment type="function">
    <text evidence="1">Catalyzes the cleavage of beta-carotene at its central double bond (15,15') to yield two molecules of all-trans-retinal.</text>
</comment>
<comment type="cofactor">
    <cofactor evidence="1">
        <name>Fe(2+)</name>
        <dbReference type="ChEBI" id="CHEBI:29033"/>
    </cofactor>
</comment>
<comment type="catalytic activity">
    <reaction evidence="1">
        <text>all-trans-beta-carotene + O2 = 2 all-trans-retinal</text>
        <dbReference type="Rhea" id="RHEA:32887"/>
        <dbReference type="ChEBI" id="CHEBI:15379"/>
        <dbReference type="ChEBI" id="CHEBI:17579"/>
        <dbReference type="ChEBI" id="CHEBI:17898"/>
        <dbReference type="EC" id="1.13.11.63"/>
    </reaction>
</comment>
<gene>
    <name evidence="2" type="ORF">ALOHA_HF1025F10.24</name>
</gene>
<keyword evidence="1" id="KW-0812">Transmembrane</keyword>
<evidence type="ECO:0000256" key="1">
    <source>
        <dbReference type="HAMAP-Rule" id="MF_02093"/>
    </source>
</evidence>
<feature type="binding site" evidence="1">
    <location>
        <position position="19"/>
    </location>
    <ligand>
        <name>Fe cation</name>
        <dbReference type="ChEBI" id="CHEBI:24875"/>
    </ligand>
</feature>
<organism evidence="2">
    <name type="scientific">uncultured marine bacterium HF10_25F10</name>
    <dbReference type="NCBI Taxonomy" id="413068"/>
    <lineage>
        <taxon>Bacteria</taxon>
        <taxon>environmental samples</taxon>
    </lineage>
</organism>
<keyword evidence="1" id="KW-1003">Cell membrane</keyword>
<feature type="binding site" evidence="1">
    <location>
        <position position="75"/>
    </location>
    <ligand>
        <name>Fe cation</name>
        <dbReference type="ChEBI" id="CHEBI:24875"/>
    </ligand>
</feature>
<keyword evidence="1" id="KW-0560">Oxidoreductase</keyword>
<feature type="transmembrane region" description="Helical" evidence="1">
    <location>
        <begin position="163"/>
        <end position="184"/>
    </location>
</feature>
<dbReference type="GO" id="GO:0003834">
    <property type="term" value="F:beta-carotene 15,15'-dioxygenase activity"/>
    <property type="evidence" value="ECO:0007669"/>
    <property type="project" value="UniProtKB-EC"/>
</dbReference>
<feature type="transmembrane region" description="Helical" evidence="1">
    <location>
        <begin position="6"/>
        <end position="28"/>
    </location>
</feature>
<comment type="similarity">
    <text evidence="1">Belongs to the Brp/Blh beta-carotene diooxygenase family.</text>
</comment>